<comment type="subcellular location">
    <subcellularLocation>
        <location evidence="2">Cell membrane</location>
        <topology evidence="2">Multi-pass membrane protein</topology>
    </subcellularLocation>
</comment>
<dbReference type="AlphaFoldDB" id="A0A3S9HGR8"/>
<dbReference type="SMART" id="SM00448">
    <property type="entry name" value="REC"/>
    <property type="match status" value="1"/>
</dbReference>
<dbReference type="PROSITE" id="PS50894">
    <property type="entry name" value="HPT"/>
    <property type="match status" value="1"/>
</dbReference>
<dbReference type="InterPro" id="IPR008207">
    <property type="entry name" value="Sig_transdc_His_kin_Hpt_dom"/>
</dbReference>
<dbReference type="SMART" id="SM00086">
    <property type="entry name" value="PAC"/>
    <property type="match status" value="3"/>
</dbReference>
<organism evidence="27 28">
    <name type="scientific">Undibacterium parvum</name>
    <dbReference type="NCBI Taxonomy" id="401471"/>
    <lineage>
        <taxon>Bacteria</taxon>
        <taxon>Pseudomonadati</taxon>
        <taxon>Pseudomonadota</taxon>
        <taxon>Betaproteobacteria</taxon>
        <taxon>Burkholderiales</taxon>
        <taxon>Oxalobacteraceae</taxon>
        <taxon>Undibacterium</taxon>
    </lineage>
</organism>
<evidence type="ECO:0000256" key="2">
    <source>
        <dbReference type="ARBA" id="ARBA00004651"/>
    </source>
</evidence>
<dbReference type="SMART" id="SM00388">
    <property type="entry name" value="HisKA"/>
    <property type="match status" value="1"/>
</dbReference>
<dbReference type="Pfam" id="PF00512">
    <property type="entry name" value="HisKA"/>
    <property type="match status" value="1"/>
</dbReference>
<evidence type="ECO:0000259" key="23">
    <source>
        <dbReference type="PROSITE" id="PS50110"/>
    </source>
</evidence>
<keyword evidence="12" id="KW-1133">Transmembrane helix</keyword>
<dbReference type="Proteomes" id="UP000275663">
    <property type="component" value="Chromosome"/>
</dbReference>
<evidence type="ECO:0000256" key="13">
    <source>
        <dbReference type="ARBA" id="ARBA00023012"/>
    </source>
</evidence>
<sequence length="1065" mass="118337">MTHKLSLRQYKRLLGIQGEEQLAALLAEFEGLDQSANLSAQAKTALKGMRQYLSQVDEAYTQADRDLALGKLSLELSSDELSLANQTLRQEAETRQQVLSTLRRATNDVLSQLGKHLADEDSLEELSHVLAGLVTELLSTRAELQEALAAIKNQQFALDQHAIVSITDAAGNIIYANEQFCQISQYPREELLGENHRIVNSGLHSQNFFAHLWRTISAGEVWHGEIRNRAKDQSLYWTNATIVPFLDVQKKPYQYISIRTDITDQRLLKEEIEASKSLLENVMNTLGEGVYTLDAEGKCNFVNAEAQKILGWSLAQLYGRQLHDVIHAIDVEGRHVALADCRISNCINTGQVFRSENEYFKDQSGRVFPVSIVASPIFENGNIVGSVAAFQDVTARHAADAALRQSETKQRMLLDNAADAVFVADKNERWIYVNDLALSMLGFSRDELIGSTIYDLLPLEYREISKQRFGDKLRRDKLIRREIHLLTKAQGQVPVEMNVALLPDGSIYGSCRDITERKVFETALIRAKEGAESASKIKSDFLATMSHEIRTPMNGIIGMTELALDTQLSSEQRDYLEMVKSSSHALLSIINDILDFSKIESGKLVLEKIEFPLAELITTSLKAMALRADQKGLALVCKIDPRLPKTLQGDPGRVRQVITNLIANAIKFSEHGNITLELRLAHQMGSLVEVFFSVTDTGIGIAKEKQAAIFEPFSQADASTTRKYGGTGLGLSICTRLVESMQGQLRVQSELGKGSTFYFTGIFGIANEASNEDLTIEPATQIALSSQSSETAHDADLSLAKHDSSNKQLRILLAEDNLINQKLVLALLKKWGHSVVVAETGKLAIQHFMQKPYDLILMDMQMPEMGGIEATQLIRQIENGSSHIPIIAMTANAMNGDQQRCLDAGMDHYLSKPIQTQVLHDLLLSYASQLTQNDSTPRPSVSPKRRATDLSDAAPDFDYEAALLRGDRDVLLIISPLFLAGCEKQVQEIADAIAQRDQTLLHRSAHTMKGLVSNFMATPIENLAKELELKARNGNFERVEIIFSEMKVQLELMNAALRKFVASIH</sequence>
<dbReference type="GO" id="GO:0005524">
    <property type="term" value="F:ATP binding"/>
    <property type="evidence" value="ECO:0007669"/>
    <property type="project" value="UniProtKB-KW"/>
</dbReference>
<dbReference type="Pfam" id="PF02518">
    <property type="entry name" value="HATPase_c"/>
    <property type="match status" value="1"/>
</dbReference>
<dbReference type="SUPFAM" id="SSF52172">
    <property type="entry name" value="CheY-like"/>
    <property type="match status" value="1"/>
</dbReference>
<dbReference type="FunFam" id="1.10.287.130:FF:000002">
    <property type="entry name" value="Two-component osmosensing histidine kinase"/>
    <property type="match status" value="1"/>
</dbReference>
<keyword evidence="13" id="KW-0902">Two-component regulatory system</keyword>
<keyword evidence="10" id="KW-0418">Kinase</keyword>
<dbReference type="Gene3D" id="3.30.565.10">
    <property type="entry name" value="Histidine kinase-like ATPase, C-terminal domain"/>
    <property type="match status" value="1"/>
</dbReference>
<evidence type="ECO:0000259" key="26">
    <source>
        <dbReference type="PROSITE" id="PS50894"/>
    </source>
</evidence>
<accession>A0A3S9HGR8</accession>
<dbReference type="InterPro" id="IPR011006">
    <property type="entry name" value="CheY-like_superfamily"/>
</dbReference>
<keyword evidence="28" id="KW-1185">Reference proteome</keyword>
<feature type="domain" description="PAS" evidence="24">
    <location>
        <begin position="275"/>
        <end position="327"/>
    </location>
</feature>
<dbReference type="InterPro" id="IPR013767">
    <property type="entry name" value="PAS_fold"/>
</dbReference>
<evidence type="ECO:0000313" key="27">
    <source>
        <dbReference type="EMBL" id="AZP11315.1"/>
    </source>
</evidence>
<dbReference type="InterPro" id="IPR013656">
    <property type="entry name" value="PAS_4"/>
</dbReference>
<dbReference type="SMART" id="SM00091">
    <property type="entry name" value="PAS"/>
    <property type="match status" value="3"/>
</dbReference>
<keyword evidence="15" id="KW-0472">Membrane</keyword>
<dbReference type="InterPro" id="IPR001789">
    <property type="entry name" value="Sig_transdc_resp-reg_receiver"/>
</dbReference>
<dbReference type="Pfam" id="PF08448">
    <property type="entry name" value="PAS_4"/>
    <property type="match status" value="1"/>
</dbReference>
<keyword evidence="5 21" id="KW-0597">Phosphoprotein</keyword>
<dbReference type="Pfam" id="PF00072">
    <property type="entry name" value="Response_reg"/>
    <property type="match status" value="1"/>
</dbReference>
<dbReference type="GO" id="GO:0005886">
    <property type="term" value="C:plasma membrane"/>
    <property type="evidence" value="ECO:0007669"/>
    <property type="project" value="UniProtKB-SubCell"/>
</dbReference>
<dbReference type="InterPro" id="IPR036890">
    <property type="entry name" value="HATPase_C_sf"/>
</dbReference>
<dbReference type="SUPFAM" id="SSF55785">
    <property type="entry name" value="PYP-like sensor domain (PAS domain)"/>
    <property type="match status" value="3"/>
</dbReference>
<keyword evidence="7" id="KW-0812">Transmembrane</keyword>
<feature type="domain" description="PAC" evidence="25">
    <location>
        <begin position="222"/>
        <end position="274"/>
    </location>
</feature>
<evidence type="ECO:0000313" key="28">
    <source>
        <dbReference type="Proteomes" id="UP000275663"/>
    </source>
</evidence>
<dbReference type="PROSITE" id="PS50113">
    <property type="entry name" value="PAC"/>
    <property type="match status" value="2"/>
</dbReference>
<dbReference type="CDD" id="cd00082">
    <property type="entry name" value="HisKA"/>
    <property type="match status" value="1"/>
</dbReference>
<evidence type="ECO:0000256" key="15">
    <source>
        <dbReference type="ARBA" id="ARBA00023136"/>
    </source>
</evidence>
<evidence type="ECO:0000256" key="16">
    <source>
        <dbReference type="ARBA" id="ARBA00058004"/>
    </source>
</evidence>
<dbReference type="PANTHER" id="PTHR45339:SF1">
    <property type="entry name" value="HYBRID SIGNAL TRANSDUCTION HISTIDINE KINASE J"/>
    <property type="match status" value="1"/>
</dbReference>
<keyword evidence="8" id="KW-0732">Signal</keyword>
<dbReference type="SUPFAM" id="SSF55874">
    <property type="entry name" value="ATPase domain of HSP90 chaperone/DNA topoisomerase II/histidine kinase"/>
    <property type="match status" value="1"/>
</dbReference>
<evidence type="ECO:0000259" key="25">
    <source>
        <dbReference type="PROSITE" id="PS50113"/>
    </source>
</evidence>
<dbReference type="EC" id="2.7.13.3" evidence="3"/>
<evidence type="ECO:0000256" key="3">
    <source>
        <dbReference type="ARBA" id="ARBA00012438"/>
    </source>
</evidence>
<dbReference type="Gene3D" id="3.40.50.2300">
    <property type="match status" value="1"/>
</dbReference>
<evidence type="ECO:0000256" key="19">
    <source>
        <dbReference type="ARBA" id="ARBA00070152"/>
    </source>
</evidence>
<dbReference type="FunFam" id="3.30.565.10:FF:000010">
    <property type="entry name" value="Sensor histidine kinase RcsC"/>
    <property type="match status" value="1"/>
</dbReference>
<dbReference type="NCBIfam" id="TIGR00229">
    <property type="entry name" value="sensory_box"/>
    <property type="match status" value="3"/>
</dbReference>
<dbReference type="PROSITE" id="PS50110">
    <property type="entry name" value="RESPONSE_REGULATORY"/>
    <property type="match status" value="1"/>
</dbReference>
<evidence type="ECO:0000256" key="20">
    <source>
        <dbReference type="PROSITE-ProRule" id="PRU00110"/>
    </source>
</evidence>
<evidence type="ECO:0000256" key="5">
    <source>
        <dbReference type="ARBA" id="ARBA00022553"/>
    </source>
</evidence>
<evidence type="ECO:0000256" key="12">
    <source>
        <dbReference type="ARBA" id="ARBA00022989"/>
    </source>
</evidence>
<dbReference type="EMBL" id="CP034464">
    <property type="protein sequence ID" value="AZP11315.1"/>
    <property type="molecule type" value="Genomic_DNA"/>
</dbReference>
<dbReference type="SMART" id="SM00387">
    <property type="entry name" value="HATPase_c"/>
    <property type="match status" value="1"/>
</dbReference>
<evidence type="ECO:0000256" key="7">
    <source>
        <dbReference type="ARBA" id="ARBA00022692"/>
    </source>
</evidence>
<dbReference type="PANTHER" id="PTHR45339">
    <property type="entry name" value="HYBRID SIGNAL TRANSDUCTION HISTIDINE KINASE J"/>
    <property type="match status" value="1"/>
</dbReference>
<evidence type="ECO:0000256" key="21">
    <source>
        <dbReference type="PROSITE-ProRule" id="PRU00169"/>
    </source>
</evidence>
<keyword evidence="4" id="KW-1003">Cell membrane</keyword>
<evidence type="ECO:0000256" key="6">
    <source>
        <dbReference type="ARBA" id="ARBA00022679"/>
    </source>
</evidence>
<dbReference type="InterPro" id="IPR001610">
    <property type="entry name" value="PAC"/>
</dbReference>
<dbReference type="CDD" id="cd17546">
    <property type="entry name" value="REC_hyHK_CKI1_RcsC-like"/>
    <property type="match status" value="1"/>
</dbReference>
<evidence type="ECO:0000259" key="24">
    <source>
        <dbReference type="PROSITE" id="PS50112"/>
    </source>
</evidence>
<dbReference type="KEGG" id="upv:EJN92_04415"/>
<dbReference type="Gene3D" id="1.20.120.160">
    <property type="entry name" value="HPT domain"/>
    <property type="match status" value="1"/>
</dbReference>
<dbReference type="GO" id="GO:0000155">
    <property type="term" value="F:phosphorelay sensor kinase activity"/>
    <property type="evidence" value="ECO:0007669"/>
    <property type="project" value="InterPro"/>
</dbReference>
<feature type="domain" description="PAC" evidence="25">
    <location>
        <begin position="353"/>
        <end position="405"/>
    </location>
</feature>
<dbReference type="Pfam" id="PF00989">
    <property type="entry name" value="PAS"/>
    <property type="match status" value="1"/>
</dbReference>
<dbReference type="Pfam" id="PF01627">
    <property type="entry name" value="Hpt"/>
    <property type="match status" value="1"/>
</dbReference>
<dbReference type="CDD" id="cd16922">
    <property type="entry name" value="HATPase_EvgS-ArcB-TorS-like"/>
    <property type="match status" value="1"/>
</dbReference>
<feature type="domain" description="HPt" evidence="26">
    <location>
        <begin position="967"/>
        <end position="1065"/>
    </location>
</feature>
<dbReference type="SUPFAM" id="SSF47384">
    <property type="entry name" value="Homodimeric domain of signal transducing histidine kinase"/>
    <property type="match status" value="1"/>
</dbReference>
<evidence type="ECO:0000256" key="14">
    <source>
        <dbReference type="ARBA" id="ARBA00023026"/>
    </source>
</evidence>
<dbReference type="InterPro" id="IPR036097">
    <property type="entry name" value="HisK_dim/P_sf"/>
</dbReference>
<evidence type="ECO:0000259" key="22">
    <source>
        <dbReference type="PROSITE" id="PS50109"/>
    </source>
</evidence>
<proteinExistence type="predicted"/>
<gene>
    <name evidence="27" type="ORF">EJN92_04415</name>
</gene>
<comment type="catalytic activity">
    <reaction evidence="1">
        <text>ATP + protein L-histidine = ADP + protein N-phospho-L-histidine.</text>
        <dbReference type="EC" id="2.7.13.3"/>
    </reaction>
</comment>
<protein>
    <recommendedName>
        <fullName evidence="18">Sensory/regulatory protein RpfC</fullName>
        <ecNumber evidence="3">2.7.13.3</ecNumber>
    </recommendedName>
    <alternativeName>
        <fullName evidence="19">Virulence sensor protein BvgS</fullName>
    </alternativeName>
</protein>
<evidence type="ECO:0000256" key="11">
    <source>
        <dbReference type="ARBA" id="ARBA00022840"/>
    </source>
</evidence>
<evidence type="ECO:0000256" key="18">
    <source>
        <dbReference type="ARBA" id="ARBA00068150"/>
    </source>
</evidence>
<evidence type="ECO:0000256" key="10">
    <source>
        <dbReference type="ARBA" id="ARBA00022777"/>
    </source>
</evidence>
<feature type="domain" description="PAS" evidence="24">
    <location>
        <begin position="164"/>
        <end position="207"/>
    </location>
</feature>
<dbReference type="InterPro" id="IPR000700">
    <property type="entry name" value="PAS-assoc_C"/>
</dbReference>
<feature type="modified residue" description="Phosphohistidine" evidence="20">
    <location>
        <position position="1006"/>
    </location>
</feature>
<comment type="function">
    <text evidence="16">Member of the two-component regulatory system BvgS/BvgA. Phosphorylates BvgA via a four-step phosphorelay in response to environmental signals.</text>
</comment>
<keyword evidence="9" id="KW-0547">Nucleotide-binding</keyword>
<dbReference type="PRINTS" id="PR00344">
    <property type="entry name" value="BCTRLSENSOR"/>
</dbReference>
<dbReference type="InterPro" id="IPR005467">
    <property type="entry name" value="His_kinase_dom"/>
</dbReference>
<dbReference type="OrthoDB" id="5290456at2"/>
<dbReference type="InterPro" id="IPR000014">
    <property type="entry name" value="PAS"/>
</dbReference>
<feature type="domain" description="PAS" evidence="24">
    <location>
        <begin position="406"/>
        <end position="476"/>
    </location>
</feature>
<dbReference type="InterPro" id="IPR003661">
    <property type="entry name" value="HisK_dim/P_dom"/>
</dbReference>
<dbReference type="InterPro" id="IPR036641">
    <property type="entry name" value="HPT_dom_sf"/>
</dbReference>
<evidence type="ECO:0000256" key="9">
    <source>
        <dbReference type="ARBA" id="ARBA00022741"/>
    </source>
</evidence>
<keyword evidence="14" id="KW-0843">Virulence</keyword>
<dbReference type="Pfam" id="PF13426">
    <property type="entry name" value="PAS_9"/>
    <property type="match status" value="1"/>
</dbReference>
<dbReference type="InterPro" id="IPR035965">
    <property type="entry name" value="PAS-like_dom_sf"/>
</dbReference>
<dbReference type="PROSITE" id="PS50109">
    <property type="entry name" value="HIS_KIN"/>
    <property type="match status" value="1"/>
</dbReference>
<evidence type="ECO:0000256" key="8">
    <source>
        <dbReference type="ARBA" id="ARBA00022729"/>
    </source>
</evidence>
<dbReference type="SUPFAM" id="SSF47226">
    <property type="entry name" value="Histidine-containing phosphotransfer domain, HPT domain"/>
    <property type="match status" value="1"/>
</dbReference>
<feature type="domain" description="Histidine kinase" evidence="22">
    <location>
        <begin position="544"/>
        <end position="760"/>
    </location>
</feature>
<dbReference type="CDD" id="cd00130">
    <property type="entry name" value="PAS"/>
    <property type="match status" value="3"/>
</dbReference>
<evidence type="ECO:0000256" key="17">
    <source>
        <dbReference type="ARBA" id="ARBA00064003"/>
    </source>
</evidence>
<dbReference type="Gene3D" id="3.30.450.20">
    <property type="entry name" value="PAS domain"/>
    <property type="match status" value="3"/>
</dbReference>
<dbReference type="InterPro" id="IPR003594">
    <property type="entry name" value="HATPase_dom"/>
</dbReference>
<evidence type="ECO:0000256" key="1">
    <source>
        <dbReference type="ARBA" id="ARBA00000085"/>
    </source>
</evidence>
<keyword evidence="6" id="KW-0808">Transferase</keyword>
<dbReference type="PROSITE" id="PS50112">
    <property type="entry name" value="PAS"/>
    <property type="match status" value="3"/>
</dbReference>
<comment type="subunit">
    <text evidence="17">At low DSF concentrations, interacts with RpfF.</text>
</comment>
<evidence type="ECO:0000256" key="4">
    <source>
        <dbReference type="ARBA" id="ARBA00022475"/>
    </source>
</evidence>
<dbReference type="GO" id="GO:0006355">
    <property type="term" value="P:regulation of DNA-templated transcription"/>
    <property type="evidence" value="ECO:0007669"/>
    <property type="project" value="InterPro"/>
</dbReference>
<feature type="modified residue" description="4-aspartylphosphate" evidence="21">
    <location>
        <position position="859"/>
    </location>
</feature>
<name>A0A3S9HGR8_9BURK</name>
<dbReference type="RefSeq" id="WP_126126703.1">
    <property type="nucleotide sequence ID" value="NZ_CP034464.1"/>
</dbReference>
<dbReference type="InterPro" id="IPR004358">
    <property type="entry name" value="Sig_transdc_His_kin-like_C"/>
</dbReference>
<feature type="domain" description="Response regulatory" evidence="23">
    <location>
        <begin position="810"/>
        <end position="927"/>
    </location>
</feature>
<dbReference type="Gene3D" id="1.10.287.130">
    <property type="match status" value="1"/>
</dbReference>
<keyword evidence="11" id="KW-0067">ATP-binding</keyword>
<reference evidence="27 28" key="1">
    <citation type="journal article" date="2011" name="Int. J. Syst. Evol. Microbiol.">
        <title>Description of Undibacterium oligocarboniphilum sp. nov., isolated from purified water, and Undibacterium pigrum strain CCUG 49012 as the type strain of Undibacterium parvum sp. nov., and emended descriptions of the genus Undibacterium and the species Undibacterium pigrum.</title>
        <authorList>
            <person name="Eder W."/>
            <person name="Wanner G."/>
            <person name="Ludwig W."/>
            <person name="Busse H.J."/>
            <person name="Ziemke-Kageler F."/>
            <person name="Lang E."/>
        </authorList>
    </citation>
    <scope>NUCLEOTIDE SEQUENCE [LARGE SCALE GENOMIC DNA]</scope>
    <source>
        <strain evidence="27 28">DSM 23061</strain>
    </source>
</reference>